<feature type="signal peptide" evidence="2">
    <location>
        <begin position="1"/>
        <end position="27"/>
    </location>
</feature>
<evidence type="ECO:0000256" key="2">
    <source>
        <dbReference type="SAM" id="SignalP"/>
    </source>
</evidence>
<gene>
    <name evidence="3" type="ORF">DPMN_048744</name>
</gene>
<dbReference type="Proteomes" id="UP000828390">
    <property type="component" value="Unassembled WGS sequence"/>
</dbReference>
<dbReference type="AlphaFoldDB" id="A0A9D4I2L8"/>
<comment type="caution">
    <text evidence="3">The sequence shown here is derived from an EMBL/GenBank/DDBJ whole genome shotgun (WGS) entry which is preliminary data.</text>
</comment>
<accession>A0A9D4I2L8</accession>
<evidence type="ECO:0000256" key="1">
    <source>
        <dbReference type="SAM" id="MobiDB-lite"/>
    </source>
</evidence>
<evidence type="ECO:0000313" key="4">
    <source>
        <dbReference type="Proteomes" id="UP000828390"/>
    </source>
</evidence>
<proteinExistence type="predicted"/>
<protein>
    <recommendedName>
        <fullName evidence="5">Secreted protein</fullName>
    </recommendedName>
</protein>
<name>A0A9D4I2L8_DREPO</name>
<evidence type="ECO:0008006" key="5">
    <source>
        <dbReference type="Google" id="ProtNLM"/>
    </source>
</evidence>
<evidence type="ECO:0000313" key="3">
    <source>
        <dbReference type="EMBL" id="KAH3742014.1"/>
    </source>
</evidence>
<feature type="compositionally biased region" description="Polar residues" evidence="1">
    <location>
        <begin position="127"/>
        <end position="137"/>
    </location>
</feature>
<feature type="region of interest" description="Disordered" evidence="1">
    <location>
        <begin position="87"/>
        <end position="137"/>
    </location>
</feature>
<organism evidence="3 4">
    <name type="scientific">Dreissena polymorpha</name>
    <name type="common">Zebra mussel</name>
    <name type="synonym">Mytilus polymorpha</name>
    <dbReference type="NCBI Taxonomy" id="45954"/>
    <lineage>
        <taxon>Eukaryota</taxon>
        <taxon>Metazoa</taxon>
        <taxon>Spiralia</taxon>
        <taxon>Lophotrochozoa</taxon>
        <taxon>Mollusca</taxon>
        <taxon>Bivalvia</taxon>
        <taxon>Autobranchia</taxon>
        <taxon>Heteroconchia</taxon>
        <taxon>Euheterodonta</taxon>
        <taxon>Imparidentia</taxon>
        <taxon>Neoheterodontei</taxon>
        <taxon>Myida</taxon>
        <taxon>Dreissenoidea</taxon>
        <taxon>Dreissenidae</taxon>
        <taxon>Dreissena</taxon>
    </lineage>
</organism>
<reference evidence="3" key="2">
    <citation type="submission" date="2020-11" db="EMBL/GenBank/DDBJ databases">
        <authorList>
            <person name="McCartney M.A."/>
            <person name="Auch B."/>
            <person name="Kono T."/>
            <person name="Mallez S."/>
            <person name="Becker A."/>
            <person name="Gohl D.M."/>
            <person name="Silverstein K.A.T."/>
            <person name="Koren S."/>
            <person name="Bechman K.B."/>
            <person name="Herman A."/>
            <person name="Abrahante J.E."/>
            <person name="Garbe J."/>
        </authorList>
    </citation>
    <scope>NUCLEOTIDE SEQUENCE</scope>
    <source>
        <strain evidence="3">Duluth1</strain>
        <tissue evidence="3">Whole animal</tissue>
    </source>
</reference>
<keyword evidence="2" id="KW-0732">Signal</keyword>
<sequence length="137" mass="15541">MFRSRPQSVKLLCVACTILTDCLPCIAQRRTCIVFRAERSYLWGTLQIHCYRCTIPEVTHVTQDTRSNTSNLKTPQTKLTQVIPSLPTSIQDTLSGPQSTKEIPKYRKSTQVNPSRPKSTRVKPSRPKSTQVDLNHT</sequence>
<dbReference type="EMBL" id="JAIWYP010000011">
    <property type="protein sequence ID" value="KAH3742014.1"/>
    <property type="molecule type" value="Genomic_DNA"/>
</dbReference>
<feature type="compositionally biased region" description="Polar residues" evidence="1">
    <location>
        <begin position="87"/>
        <end position="101"/>
    </location>
</feature>
<reference evidence="3" key="1">
    <citation type="journal article" date="2019" name="bioRxiv">
        <title>The Genome of the Zebra Mussel, Dreissena polymorpha: A Resource for Invasive Species Research.</title>
        <authorList>
            <person name="McCartney M.A."/>
            <person name="Auch B."/>
            <person name="Kono T."/>
            <person name="Mallez S."/>
            <person name="Zhang Y."/>
            <person name="Obille A."/>
            <person name="Becker A."/>
            <person name="Abrahante J.E."/>
            <person name="Garbe J."/>
            <person name="Badalamenti J.P."/>
            <person name="Herman A."/>
            <person name="Mangelson H."/>
            <person name="Liachko I."/>
            <person name="Sullivan S."/>
            <person name="Sone E.D."/>
            <person name="Koren S."/>
            <person name="Silverstein K.A.T."/>
            <person name="Beckman K.B."/>
            <person name="Gohl D.M."/>
        </authorList>
    </citation>
    <scope>NUCLEOTIDE SEQUENCE</scope>
    <source>
        <strain evidence="3">Duluth1</strain>
        <tissue evidence="3">Whole animal</tissue>
    </source>
</reference>
<feature type="chain" id="PRO_5039325880" description="Secreted protein" evidence="2">
    <location>
        <begin position="28"/>
        <end position="137"/>
    </location>
</feature>
<keyword evidence="4" id="KW-1185">Reference proteome</keyword>